<comment type="similarity">
    <text evidence="2">Belongs to the Tdpoz family.</text>
</comment>
<dbReference type="Pfam" id="PF24570">
    <property type="entry name" value="BACK_BPM_SPOP"/>
    <property type="match status" value="1"/>
</dbReference>
<evidence type="ECO:0000259" key="4">
    <source>
        <dbReference type="PROSITE" id="PS50144"/>
    </source>
</evidence>
<dbReference type="Gene3D" id="2.60.210.10">
    <property type="entry name" value="Apoptosis, Tumor Necrosis Factor Receptor Associated Protein 2, Chain A"/>
    <property type="match status" value="1"/>
</dbReference>
<proteinExistence type="inferred from homology"/>
<organism evidence="5 6">
    <name type="scientific">Panicum virgatum</name>
    <name type="common">Blackwell switchgrass</name>
    <dbReference type="NCBI Taxonomy" id="38727"/>
    <lineage>
        <taxon>Eukaryota</taxon>
        <taxon>Viridiplantae</taxon>
        <taxon>Streptophyta</taxon>
        <taxon>Embryophyta</taxon>
        <taxon>Tracheophyta</taxon>
        <taxon>Spermatophyta</taxon>
        <taxon>Magnoliopsida</taxon>
        <taxon>Liliopsida</taxon>
        <taxon>Poales</taxon>
        <taxon>Poaceae</taxon>
        <taxon>PACMAD clade</taxon>
        <taxon>Panicoideae</taxon>
        <taxon>Panicodae</taxon>
        <taxon>Paniceae</taxon>
        <taxon>Panicinae</taxon>
        <taxon>Panicum</taxon>
        <taxon>Panicum sect. Hiantes</taxon>
    </lineage>
</organism>
<evidence type="ECO:0000256" key="1">
    <source>
        <dbReference type="ARBA" id="ARBA00004906"/>
    </source>
</evidence>
<dbReference type="InterPro" id="IPR008974">
    <property type="entry name" value="TRAF-like"/>
</dbReference>
<dbReference type="InterPro" id="IPR000210">
    <property type="entry name" value="BTB/POZ_dom"/>
</dbReference>
<dbReference type="CDD" id="cd00121">
    <property type="entry name" value="MATH"/>
    <property type="match status" value="1"/>
</dbReference>
<dbReference type="Gene3D" id="3.30.710.10">
    <property type="entry name" value="Potassium Channel Kv1.1, Chain A"/>
    <property type="match status" value="1"/>
</dbReference>
<sequence>MSSSAAAAAEATSASAIVAKAVTGSHVLKIEGYSLTKGLGNGEFISSSTFVVGGHRWLIRYYPHGYGSDNAGWITFFLVLHHSDCTSLKAIRFKFSLLDEMGEAVPSYERNWSVRQTFNKTRRGWGYERFIEKKALEESTYLKDDCFTIRCDVIISKEFRAEDTQSSSPCRRQTCTSTSIGCLLSSGAEADVKFRVGEETFAAHRLVLAARSPVFNAELFGPMREKRTRRRRPIQIDDMEPGLPAEAAGTGGDASVMAQHVLVAADRYGLKRLKLICEDKLCSYISTDTAATTLALAEQHGCRGLKKACFRFLKSPGNLKTIMGSDGFQHLTSSCPSLLNELLANVAP</sequence>
<comment type="caution">
    <text evidence="5">The sequence shown here is derived from an EMBL/GenBank/DDBJ whole genome shotgun (WGS) entry which is preliminary data.</text>
</comment>
<dbReference type="Pfam" id="PF22486">
    <property type="entry name" value="MATH_2"/>
    <property type="match status" value="1"/>
</dbReference>
<accession>A0A8T0PM63</accession>
<dbReference type="Proteomes" id="UP000823388">
    <property type="component" value="Chromosome 8K"/>
</dbReference>
<dbReference type="InterPro" id="IPR002083">
    <property type="entry name" value="MATH/TRAF_dom"/>
</dbReference>
<dbReference type="AlphaFoldDB" id="A0A8T0PM63"/>
<dbReference type="InterPro" id="IPR011333">
    <property type="entry name" value="SKP1/BTB/POZ_sf"/>
</dbReference>
<gene>
    <name evidence="5" type="ORF">PVAP13_8KG353100</name>
</gene>
<name>A0A8T0PM63_PANVG</name>
<evidence type="ECO:0000313" key="6">
    <source>
        <dbReference type="Proteomes" id="UP000823388"/>
    </source>
</evidence>
<keyword evidence="6" id="KW-1185">Reference proteome</keyword>
<reference evidence="5 6" key="1">
    <citation type="submission" date="2020-05" db="EMBL/GenBank/DDBJ databases">
        <title>WGS assembly of Panicum virgatum.</title>
        <authorList>
            <person name="Lovell J.T."/>
            <person name="Jenkins J."/>
            <person name="Shu S."/>
            <person name="Juenger T.E."/>
            <person name="Schmutz J."/>
        </authorList>
    </citation>
    <scope>NUCLEOTIDE SEQUENCE [LARGE SCALE GENOMIC DNA]</scope>
    <source>
        <strain evidence="6">cv. AP13</strain>
    </source>
</reference>
<dbReference type="PROSITE" id="PS50097">
    <property type="entry name" value="BTB"/>
    <property type="match status" value="1"/>
</dbReference>
<dbReference type="PANTHER" id="PTHR26379">
    <property type="entry name" value="BTB/POZ AND MATH DOMAIN-CONTAINING PROTEIN 1"/>
    <property type="match status" value="1"/>
</dbReference>
<dbReference type="SMART" id="SM00225">
    <property type="entry name" value="BTB"/>
    <property type="match status" value="1"/>
</dbReference>
<comment type="pathway">
    <text evidence="1">Protein modification; protein ubiquitination.</text>
</comment>
<dbReference type="EMBL" id="CM029051">
    <property type="protein sequence ID" value="KAG2563457.1"/>
    <property type="molecule type" value="Genomic_DNA"/>
</dbReference>
<evidence type="ECO:0000259" key="3">
    <source>
        <dbReference type="PROSITE" id="PS50097"/>
    </source>
</evidence>
<dbReference type="SUPFAM" id="SSF54695">
    <property type="entry name" value="POZ domain"/>
    <property type="match status" value="1"/>
</dbReference>
<dbReference type="PANTHER" id="PTHR26379:SF457">
    <property type="entry name" value="BTB DOMAIN-CONTAINING PROTEIN"/>
    <property type="match status" value="1"/>
</dbReference>
<dbReference type="PROSITE" id="PS50144">
    <property type="entry name" value="MATH"/>
    <property type="match status" value="1"/>
</dbReference>
<evidence type="ECO:0000256" key="2">
    <source>
        <dbReference type="ARBA" id="ARBA00010846"/>
    </source>
</evidence>
<evidence type="ECO:0000313" key="5">
    <source>
        <dbReference type="EMBL" id="KAG2563457.1"/>
    </source>
</evidence>
<feature type="domain" description="MATH" evidence="4">
    <location>
        <begin position="23"/>
        <end position="153"/>
    </location>
</feature>
<dbReference type="InterPro" id="IPR045005">
    <property type="entry name" value="BPM1-6"/>
</dbReference>
<dbReference type="GO" id="GO:0016567">
    <property type="term" value="P:protein ubiquitination"/>
    <property type="evidence" value="ECO:0007669"/>
    <property type="project" value="InterPro"/>
</dbReference>
<protein>
    <submittedName>
        <fullName evidence="5">Uncharacterized protein</fullName>
    </submittedName>
</protein>
<dbReference type="InterPro" id="IPR056423">
    <property type="entry name" value="BACK_BPM_SPOP"/>
</dbReference>
<feature type="domain" description="BTB" evidence="3">
    <location>
        <begin position="190"/>
        <end position="241"/>
    </location>
</feature>
<dbReference type="SUPFAM" id="SSF49599">
    <property type="entry name" value="TRAF domain-like"/>
    <property type="match status" value="1"/>
</dbReference>
<dbReference type="Pfam" id="PF00651">
    <property type="entry name" value="BTB"/>
    <property type="match status" value="1"/>
</dbReference>
<dbReference type="Gene3D" id="1.25.40.420">
    <property type="match status" value="1"/>
</dbReference>